<evidence type="ECO:0000313" key="1">
    <source>
        <dbReference type="EMBL" id="NIF21192.1"/>
    </source>
</evidence>
<name>A0ABX0R7X9_9GAMM</name>
<evidence type="ECO:0000313" key="2">
    <source>
        <dbReference type="Proteomes" id="UP001515683"/>
    </source>
</evidence>
<gene>
    <name evidence="1" type="ORF">F3J40_06160</name>
</gene>
<protein>
    <submittedName>
        <fullName evidence="1">Uncharacterized protein</fullName>
    </submittedName>
</protein>
<keyword evidence="2" id="KW-1185">Reference proteome</keyword>
<reference evidence="1 2" key="1">
    <citation type="journal article" date="2019" name="bioRxiv">
        <title>Bacteria contribute to plant secondary compound degradation in a generalist herbivore system.</title>
        <authorList>
            <person name="Francoeur C.B."/>
            <person name="Khadempour L."/>
            <person name="Moreira-Soto R.D."/>
            <person name="Gotting K."/>
            <person name="Book A.J."/>
            <person name="Pinto-Tomas A.A."/>
            <person name="Keefover-Ring K."/>
            <person name="Currie C.R."/>
        </authorList>
    </citation>
    <scope>NUCLEOTIDE SEQUENCE [LARGE SCALE GENOMIC DNA]</scope>
    <source>
        <strain evidence="1">Acro-835</strain>
    </source>
</reference>
<comment type="caution">
    <text evidence="1">The sequence shown here is derived from an EMBL/GenBank/DDBJ whole genome shotgun (WGS) entry which is preliminary data.</text>
</comment>
<sequence length="102" mass="11851">MMRKKALSKSLVHYCFHLFTCKNMWIKGLGKGQKACFLTGLAYLTPCDLRLAAVAAIYTPYGGKKQKQYAAFKSKLRELIRLWLLLKVRKLKKDWQFAYTVT</sequence>
<accession>A0ABX0R7X9</accession>
<organism evidence="1 2">
    <name type="scientific">Candidatus Pantoea multigeneris</name>
    <dbReference type="NCBI Taxonomy" id="2608357"/>
    <lineage>
        <taxon>Bacteria</taxon>
        <taxon>Pseudomonadati</taxon>
        <taxon>Pseudomonadota</taxon>
        <taxon>Gammaproteobacteria</taxon>
        <taxon>Enterobacterales</taxon>
        <taxon>Erwiniaceae</taxon>
        <taxon>Pantoea</taxon>
    </lineage>
</organism>
<proteinExistence type="predicted"/>
<dbReference type="Proteomes" id="UP001515683">
    <property type="component" value="Unassembled WGS sequence"/>
</dbReference>
<dbReference type="EMBL" id="VWXF01000002">
    <property type="protein sequence ID" value="NIF21192.1"/>
    <property type="molecule type" value="Genomic_DNA"/>
</dbReference>
<dbReference type="RefSeq" id="WP_167013017.1">
    <property type="nucleotide sequence ID" value="NZ_VWXF01000002.1"/>
</dbReference>